<keyword evidence="8" id="KW-1185">Reference proteome</keyword>
<accession>T1JVN0</accession>
<evidence type="ECO:0000256" key="5">
    <source>
        <dbReference type="ARBA" id="ARBA00048287"/>
    </source>
</evidence>
<evidence type="ECO:0000256" key="4">
    <source>
        <dbReference type="ARBA" id="ARBA00023242"/>
    </source>
</evidence>
<dbReference type="STRING" id="32264.T1JVN0"/>
<dbReference type="HOGENOM" id="CLU_007727_2_0_1"/>
<evidence type="ECO:0000313" key="7">
    <source>
        <dbReference type="EnsemblMetazoa" id="tetur02g05190.1"/>
    </source>
</evidence>
<gene>
    <name evidence="7" type="primary">107371554</name>
</gene>
<dbReference type="OrthoDB" id="424012at2759"/>
<dbReference type="Gene3D" id="3.40.800.20">
    <property type="entry name" value="Histone deacetylase domain"/>
    <property type="match status" value="2"/>
</dbReference>
<dbReference type="InterPro" id="IPR000286">
    <property type="entry name" value="HDACs"/>
</dbReference>
<dbReference type="FunFam" id="3.40.800.20:FF:000005">
    <property type="entry name" value="histone deacetylase 6"/>
    <property type="match status" value="1"/>
</dbReference>
<dbReference type="Pfam" id="PF00850">
    <property type="entry name" value="Hist_deacetyl"/>
    <property type="match status" value="2"/>
</dbReference>
<dbReference type="Proteomes" id="UP000015104">
    <property type="component" value="Unassembled WGS sequence"/>
</dbReference>
<dbReference type="InterPro" id="IPR023801">
    <property type="entry name" value="His_deacetylse_dom"/>
</dbReference>
<dbReference type="GO" id="GO:0040029">
    <property type="term" value="P:epigenetic regulation of gene expression"/>
    <property type="evidence" value="ECO:0007669"/>
    <property type="project" value="TreeGrafter"/>
</dbReference>
<organism evidence="7 8">
    <name type="scientific">Tetranychus urticae</name>
    <name type="common">Two-spotted spider mite</name>
    <dbReference type="NCBI Taxonomy" id="32264"/>
    <lineage>
        <taxon>Eukaryota</taxon>
        <taxon>Metazoa</taxon>
        <taxon>Ecdysozoa</taxon>
        <taxon>Arthropoda</taxon>
        <taxon>Chelicerata</taxon>
        <taxon>Arachnida</taxon>
        <taxon>Acari</taxon>
        <taxon>Acariformes</taxon>
        <taxon>Trombidiformes</taxon>
        <taxon>Prostigmata</taxon>
        <taxon>Eleutherengona</taxon>
        <taxon>Raphignathae</taxon>
        <taxon>Tetranychoidea</taxon>
        <taxon>Tetranychidae</taxon>
        <taxon>Tetranychus</taxon>
    </lineage>
</organism>
<evidence type="ECO:0000259" key="6">
    <source>
        <dbReference type="Pfam" id="PF00850"/>
    </source>
</evidence>
<feature type="domain" description="Histone deacetylase" evidence="6">
    <location>
        <begin position="72"/>
        <end position="368"/>
    </location>
</feature>
<reference evidence="7" key="2">
    <citation type="submission" date="2015-06" db="UniProtKB">
        <authorList>
            <consortium name="EnsemblMetazoa"/>
        </authorList>
    </citation>
    <scope>IDENTIFICATION</scope>
</reference>
<evidence type="ECO:0000256" key="3">
    <source>
        <dbReference type="ARBA" id="ARBA00022801"/>
    </source>
</evidence>
<proteinExistence type="inferred from homology"/>
<dbReference type="CDD" id="cd10002">
    <property type="entry name" value="HDAC10_HDAC6-dom1"/>
    <property type="match status" value="1"/>
</dbReference>
<dbReference type="eggNOG" id="KOG1343">
    <property type="taxonomic scope" value="Eukaryota"/>
</dbReference>
<dbReference type="InterPro" id="IPR037138">
    <property type="entry name" value="His_deacetylse_dom_sf"/>
</dbReference>
<dbReference type="PANTHER" id="PTHR10625">
    <property type="entry name" value="HISTONE DEACETYLASE HDAC1-RELATED"/>
    <property type="match status" value="1"/>
</dbReference>
<sequence>MTSFIAARLSPCSLNIINVSGRWSSLISIRRSLSYNHKDIENAHTRKSSTQTGLIFDASMVDHKCLWDENFPERPDRFIRILEKMQQLSLVDRCKLLQPRLASKKEILYIHTENHYEQMKATETITDPAELEELSSKYDCVYFHPKTNQLALSAAGSTINLVDAVLKDEVKNGFALIRPPGHHAFADKPCGYCYYNNIALGAAHAINDHGLERVLIVDWDVHHGQATQFSFEDQNKVLYFSMHKYLNGYFWPRLIESNYTHVGRGPGKGFNINVPLNSEGLTDSDYLAIFHNILLPVAYEYNPQLILISAGYDAAIGCPSGKMLLSPALFSHLTNQLMTLADGKVCAILEGGYCLSSLADGAALTLRTLLGDPCPPLPDLHRPSKLNESTVNSILDTIWALKPYWKSLRIQEEFKDSEKQTNANETLRYIPDVENSGKLSSNKTREKYWTRNFYPIHDAETFIKLESEIQQLRDLTDLTVPPTKTCIAVNFDVNRHHDKNPNHPESPARILSIYEGLKKSGLLDDCAIIESKRCAKDDELQLIHSEKFIKEIELLENMEQEQIEVFVDPLEVSPTYLNKNTNQAARQAVGTLLEVTDQVLTNKCQNGFAIIRPPGHHAAKDNVSGFCIFSNVAIAAKYAIKKYNLKRVMILDWDVHAGDGTQSVLKNDPNVLFFSLHRHDSASFFPYRTDTGLKTESNIINIPWNGGSMTNSDYILAFSNIILPIAYEYNPEIVFVSSGFDAVKNDPLGEYQLDPAIYGHFTHLLGGLARGKLVIALEGGYNLTEITNSAKHCVSALTGKSPKSLEESSINENAITTIREVINYHSHKYSSLAFNIQLPENKMI</sequence>
<dbReference type="GO" id="GO:0141221">
    <property type="term" value="F:histone deacetylase activity, hydrolytic mechanism"/>
    <property type="evidence" value="ECO:0007669"/>
    <property type="project" value="UniProtKB-EC"/>
</dbReference>
<reference evidence="8" key="1">
    <citation type="submission" date="2011-08" db="EMBL/GenBank/DDBJ databases">
        <authorList>
            <person name="Rombauts S."/>
        </authorList>
    </citation>
    <scope>NUCLEOTIDE SEQUENCE</scope>
    <source>
        <strain evidence="8">London</strain>
    </source>
</reference>
<dbReference type="OMA" id="RECTANA"/>
<feature type="domain" description="Histone deacetylase" evidence="6">
    <location>
        <begin position="503"/>
        <end position="797"/>
    </location>
</feature>
<keyword evidence="3" id="KW-0378">Hydrolase</keyword>
<evidence type="ECO:0000256" key="1">
    <source>
        <dbReference type="ARBA" id="ARBA00004123"/>
    </source>
</evidence>
<comment type="subcellular location">
    <subcellularLocation>
        <location evidence="1">Nucleus</location>
    </subcellularLocation>
</comment>
<dbReference type="SUPFAM" id="SSF52768">
    <property type="entry name" value="Arginase/deacetylase"/>
    <property type="match status" value="2"/>
</dbReference>
<name>T1JVN0_TETUR</name>
<dbReference type="PRINTS" id="PR01270">
    <property type="entry name" value="HDASUPER"/>
</dbReference>
<comment type="similarity">
    <text evidence="2">Belongs to the histone deacetylase family. HD type 2 subfamily.</text>
</comment>
<evidence type="ECO:0000313" key="8">
    <source>
        <dbReference type="Proteomes" id="UP000015104"/>
    </source>
</evidence>
<dbReference type="InterPro" id="IPR023696">
    <property type="entry name" value="Ureohydrolase_dom_sf"/>
</dbReference>
<dbReference type="EMBL" id="CAEY01000795">
    <property type="status" value="NOT_ANNOTATED_CDS"/>
    <property type="molecule type" value="Genomic_DNA"/>
</dbReference>
<keyword evidence="4" id="KW-0539">Nucleus</keyword>
<protein>
    <recommendedName>
        <fullName evidence="6">Histone deacetylase domain-containing protein</fullName>
    </recommendedName>
</protein>
<dbReference type="GO" id="GO:0000118">
    <property type="term" value="C:histone deacetylase complex"/>
    <property type="evidence" value="ECO:0007669"/>
    <property type="project" value="TreeGrafter"/>
</dbReference>
<evidence type="ECO:0000256" key="2">
    <source>
        <dbReference type="ARBA" id="ARBA00007738"/>
    </source>
</evidence>
<dbReference type="KEGG" id="tut:107371554"/>
<dbReference type="AlphaFoldDB" id="T1JVN0"/>
<dbReference type="PANTHER" id="PTHR10625:SF38">
    <property type="entry name" value="HISTONE DEACETYLASE 6, ISOFORM G"/>
    <property type="match status" value="1"/>
</dbReference>
<dbReference type="EnsemblMetazoa" id="tetur02g05190.1">
    <property type="protein sequence ID" value="tetur02g05190.1"/>
    <property type="gene ID" value="tetur02g05190"/>
</dbReference>
<comment type="catalytic activity">
    <reaction evidence="5">
        <text>N(6)-acetyl-L-lysyl-[histone] + H2O = L-lysyl-[histone] + acetate</text>
        <dbReference type="Rhea" id="RHEA:58196"/>
        <dbReference type="Rhea" id="RHEA-COMP:9845"/>
        <dbReference type="Rhea" id="RHEA-COMP:11338"/>
        <dbReference type="ChEBI" id="CHEBI:15377"/>
        <dbReference type="ChEBI" id="CHEBI:29969"/>
        <dbReference type="ChEBI" id="CHEBI:30089"/>
        <dbReference type="ChEBI" id="CHEBI:61930"/>
        <dbReference type="EC" id="3.5.1.98"/>
    </reaction>
</comment>